<evidence type="ECO:0000313" key="3">
    <source>
        <dbReference type="Proteomes" id="UP000306409"/>
    </source>
</evidence>
<dbReference type="EMBL" id="CP061336">
    <property type="protein sequence ID" value="QNU67508.1"/>
    <property type="molecule type" value="Genomic_DNA"/>
</dbReference>
<gene>
    <name evidence="2" type="ORF">EHE19_003000</name>
</gene>
<evidence type="ECO:0000313" key="2">
    <source>
        <dbReference type="EMBL" id="QNU67508.1"/>
    </source>
</evidence>
<keyword evidence="1" id="KW-1133">Transmembrane helix</keyword>
<feature type="transmembrane region" description="Helical" evidence="1">
    <location>
        <begin position="24"/>
        <end position="42"/>
    </location>
</feature>
<name>A0A7H1VQ46_9FIRM</name>
<reference evidence="2 3" key="1">
    <citation type="submission" date="2020-09" db="EMBL/GenBank/DDBJ databases">
        <title>Characterization and genome sequencing of Ruminiclostridium sp. nov. MA18.</title>
        <authorList>
            <person name="Rettenmaier R."/>
            <person name="Kowollik M.-L."/>
            <person name="Liebl W."/>
            <person name="Zverlov V."/>
        </authorList>
    </citation>
    <scope>NUCLEOTIDE SEQUENCE [LARGE SCALE GENOMIC DNA]</scope>
    <source>
        <strain evidence="2 3">MA18</strain>
    </source>
</reference>
<keyword evidence="1" id="KW-0812">Transmembrane</keyword>
<protein>
    <submittedName>
        <fullName evidence="2">Uncharacterized protein</fullName>
    </submittedName>
</protein>
<dbReference type="KEGG" id="rher:EHE19_003000"/>
<keyword evidence="1" id="KW-0472">Membrane</keyword>
<dbReference type="AlphaFoldDB" id="A0A7H1VQ46"/>
<evidence type="ECO:0000256" key="1">
    <source>
        <dbReference type="SAM" id="Phobius"/>
    </source>
</evidence>
<proteinExistence type="predicted"/>
<dbReference type="Proteomes" id="UP000306409">
    <property type="component" value="Chromosome"/>
</dbReference>
<accession>A0A7H1VQ46</accession>
<keyword evidence="3" id="KW-1185">Reference proteome</keyword>
<sequence>MYSGSACLLPIPSSLSGESKHTDYYLSSILLIIVFLFCNSDIKCGGITFSYQRCLDKKDSVTLIEVSNG</sequence>
<organism evidence="2 3">
    <name type="scientific">Ruminiclostridium herbifermentans</name>
    <dbReference type="NCBI Taxonomy" id="2488810"/>
    <lineage>
        <taxon>Bacteria</taxon>
        <taxon>Bacillati</taxon>
        <taxon>Bacillota</taxon>
        <taxon>Clostridia</taxon>
        <taxon>Eubacteriales</taxon>
        <taxon>Oscillospiraceae</taxon>
        <taxon>Ruminiclostridium</taxon>
    </lineage>
</organism>